<gene>
    <name evidence="1" type="ORF">ATH84_108010</name>
</gene>
<accession>A0AAQ0HC25</accession>
<dbReference type="InterPro" id="IPR022243">
    <property type="entry name" value="DUF3768"/>
</dbReference>
<sequence>MALLATVAPDERDETVTIIAAQNDCFRRTLGHGAQWNGQPLLGMAVTTPGFRALPEIIQIALTSEAVNFKAFDAENDPYGDHSFGVVEMNGHRAFWKVDIYDTDYTFGVSLPEATDPKQVRRVLTLYLPSEH</sequence>
<dbReference type="RefSeq" id="WP_116171364.1">
    <property type="nucleotide sequence ID" value="NZ_CP035285.1"/>
</dbReference>
<dbReference type="EMBL" id="QUMX01000080">
    <property type="protein sequence ID" value="REG26927.1"/>
    <property type="molecule type" value="Genomic_DNA"/>
</dbReference>
<evidence type="ECO:0000313" key="2">
    <source>
        <dbReference type="Proteomes" id="UP000256794"/>
    </source>
</evidence>
<dbReference type="AlphaFoldDB" id="A0AAQ0HC25"/>
<evidence type="ECO:0000313" key="1">
    <source>
        <dbReference type="EMBL" id="REG26927.1"/>
    </source>
</evidence>
<dbReference type="Proteomes" id="UP000256794">
    <property type="component" value="Unassembled WGS sequence"/>
</dbReference>
<keyword evidence="2" id="KW-1185">Reference proteome</keyword>
<name>A0AAQ0HC25_PARVE</name>
<proteinExistence type="predicted"/>
<protein>
    <submittedName>
        <fullName evidence="1">Uncharacterized protein DUF3768</fullName>
    </submittedName>
</protein>
<comment type="caution">
    <text evidence="1">The sequence shown here is derived from an EMBL/GenBank/DDBJ whole genome shotgun (WGS) entry which is preliminary data.</text>
</comment>
<dbReference type="Pfam" id="PF12599">
    <property type="entry name" value="DUF3768"/>
    <property type="match status" value="1"/>
</dbReference>
<organism evidence="1 2">
    <name type="scientific">Paracoccus versutus</name>
    <name type="common">Thiobacillus versutus</name>
    <dbReference type="NCBI Taxonomy" id="34007"/>
    <lineage>
        <taxon>Bacteria</taxon>
        <taxon>Pseudomonadati</taxon>
        <taxon>Pseudomonadota</taxon>
        <taxon>Alphaproteobacteria</taxon>
        <taxon>Rhodobacterales</taxon>
        <taxon>Paracoccaceae</taxon>
        <taxon>Paracoccus</taxon>
    </lineage>
</organism>
<reference evidence="1 2" key="1">
    <citation type="submission" date="2018-08" db="EMBL/GenBank/DDBJ databases">
        <title>Genomic Encyclopedia of Archaeal and Bacterial Type Strains, Phase II (KMG-II): from individual species to whole genera.</title>
        <authorList>
            <person name="Goeker M."/>
        </authorList>
    </citation>
    <scope>NUCLEOTIDE SEQUENCE [LARGE SCALE GENOMIC DNA]</scope>
    <source>
        <strain evidence="1 2">DSM 582</strain>
    </source>
</reference>